<accession>A0AB94IQJ3</accession>
<evidence type="ECO:0008006" key="4">
    <source>
        <dbReference type="Google" id="ProtNLM"/>
    </source>
</evidence>
<name>A0AB94IQJ3_9BACI</name>
<feature type="transmembrane region" description="Helical" evidence="1">
    <location>
        <begin position="7"/>
        <end position="28"/>
    </location>
</feature>
<keyword evidence="1" id="KW-0472">Membrane</keyword>
<organism evidence="2 3">
    <name type="scientific">Neobacillus vireti LMG 21834</name>
    <dbReference type="NCBI Taxonomy" id="1131730"/>
    <lineage>
        <taxon>Bacteria</taxon>
        <taxon>Bacillati</taxon>
        <taxon>Bacillota</taxon>
        <taxon>Bacilli</taxon>
        <taxon>Bacillales</taxon>
        <taxon>Bacillaceae</taxon>
        <taxon>Neobacillus</taxon>
    </lineage>
</organism>
<gene>
    <name evidence="2" type="ORF">BAVI_07921</name>
</gene>
<protein>
    <recommendedName>
        <fullName evidence="4">Integral inner membrane protein</fullName>
    </recommendedName>
</protein>
<evidence type="ECO:0000313" key="2">
    <source>
        <dbReference type="EMBL" id="ETI69319.1"/>
    </source>
</evidence>
<keyword evidence="3" id="KW-1185">Reference proteome</keyword>
<feature type="transmembrane region" description="Helical" evidence="1">
    <location>
        <begin position="68"/>
        <end position="88"/>
    </location>
</feature>
<proteinExistence type="predicted"/>
<sequence>MRFFVKLQGFAILFALFWVVYINILAFFDQPGRAMQYINWFVYGFGFLFAIIYFLLTKYFIGRNWRAVPLILIPYFLVYQPIFHQLLFSLVHDGYGMMIRFLSLSTGTIHFLMVLFGVIFGIIFSGRHQKV</sequence>
<evidence type="ECO:0000256" key="1">
    <source>
        <dbReference type="SAM" id="Phobius"/>
    </source>
</evidence>
<evidence type="ECO:0000313" key="3">
    <source>
        <dbReference type="Proteomes" id="UP000018877"/>
    </source>
</evidence>
<dbReference type="Proteomes" id="UP000018877">
    <property type="component" value="Unassembled WGS sequence"/>
</dbReference>
<feature type="transmembrane region" description="Helical" evidence="1">
    <location>
        <begin position="40"/>
        <end position="61"/>
    </location>
</feature>
<feature type="transmembrane region" description="Helical" evidence="1">
    <location>
        <begin position="108"/>
        <end position="126"/>
    </location>
</feature>
<keyword evidence="1" id="KW-0812">Transmembrane</keyword>
<comment type="caution">
    <text evidence="2">The sequence shown here is derived from an EMBL/GenBank/DDBJ whole genome shotgun (WGS) entry which is preliminary data.</text>
</comment>
<reference evidence="2 3" key="1">
    <citation type="journal article" date="2014" name="Environ. Microbiol.">
        <title>The nitrate-ammonifying and nosZ-carrying bacterium Bacillus vireti is a potent source and sink for nitric and nitrous oxide under high nitrate conditions.</title>
        <authorList>
            <person name="Mania D."/>
            <person name="Heylen K."/>
            <person name="van Spanning R.J."/>
            <person name="Frostegard A."/>
        </authorList>
    </citation>
    <scope>NUCLEOTIDE SEQUENCE [LARGE SCALE GENOMIC DNA]</scope>
    <source>
        <strain evidence="2 3">LMG 21834</strain>
    </source>
</reference>
<dbReference type="EMBL" id="ALAN01000055">
    <property type="protein sequence ID" value="ETI69319.1"/>
    <property type="molecule type" value="Genomic_DNA"/>
</dbReference>
<dbReference type="AlphaFoldDB" id="A0AB94IQJ3"/>
<dbReference type="RefSeq" id="WP_024027789.1">
    <property type="nucleotide sequence ID" value="NZ_ALAN01000055.1"/>
</dbReference>
<keyword evidence="1" id="KW-1133">Transmembrane helix</keyword>